<proteinExistence type="predicted"/>
<accession>A0A1Y2AXP4</accession>
<feature type="region of interest" description="Disordered" evidence="1">
    <location>
        <begin position="1"/>
        <end position="24"/>
    </location>
</feature>
<dbReference type="InParanoid" id="A0A1Y2AXP4"/>
<evidence type="ECO:0000313" key="3">
    <source>
        <dbReference type="Proteomes" id="UP000193986"/>
    </source>
</evidence>
<dbReference type="EMBL" id="MCFC01000042">
    <property type="protein sequence ID" value="ORY26977.1"/>
    <property type="molecule type" value="Genomic_DNA"/>
</dbReference>
<comment type="caution">
    <text evidence="2">The sequence shown here is derived from an EMBL/GenBank/DDBJ whole genome shotgun (WGS) entry which is preliminary data.</text>
</comment>
<dbReference type="AlphaFoldDB" id="A0A1Y2AXP4"/>
<gene>
    <name evidence="2" type="ORF">BCR39DRAFT_539659</name>
</gene>
<protein>
    <recommendedName>
        <fullName evidence="4">Arrestin-like N-terminal domain-containing protein</fullName>
    </recommendedName>
</protein>
<evidence type="ECO:0008006" key="4">
    <source>
        <dbReference type="Google" id="ProtNLM"/>
    </source>
</evidence>
<keyword evidence="3" id="KW-1185">Reference proteome</keyword>
<dbReference type="Proteomes" id="UP000193986">
    <property type="component" value="Unassembled WGS sequence"/>
</dbReference>
<reference evidence="2 3" key="1">
    <citation type="submission" date="2016-07" db="EMBL/GenBank/DDBJ databases">
        <title>Pervasive Adenine N6-methylation of Active Genes in Fungi.</title>
        <authorList>
            <consortium name="DOE Joint Genome Institute"/>
            <person name="Mondo S.J."/>
            <person name="Dannebaum R.O."/>
            <person name="Kuo R.C."/>
            <person name="Labutti K."/>
            <person name="Haridas S."/>
            <person name="Kuo A."/>
            <person name="Salamov A."/>
            <person name="Ahrendt S.R."/>
            <person name="Lipzen A."/>
            <person name="Sullivan W."/>
            <person name="Andreopoulos W.B."/>
            <person name="Clum A."/>
            <person name="Lindquist E."/>
            <person name="Daum C."/>
            <person name="Ramamoorthy G.K."/>
            <person name="Gryganskyi A."/>
            <person name="Culley D."/>
            <person name="Magnuson J.K."/>
            <person name="James T.Y."/>
            <person name="O'Malley M.A."/>
            <person name="Stajich J.E."/>
            <person name="Spatafora J.W."/>
            <person name="Visel A."/>
            <person name="Grigoriev I.V."/>
        </authorList>
    </citation>
    <scope>NUCLEOTIDE SEQUENCE [LARGE SCALE GENOMIC DNA]</scope>
    <source>
        <strain evidence="2 3">68-887.2</strain>
    </source>
</reference>
<evidence type="ECO:0000256" key="1">
    <source>
        <dbReference type="SAM" id="MobiDB-lite"/>
    </source>
</evidence>
<dbReference type="OrthoDB" id="3345971at2759"/>
<sequence>MSVFRFLSPTRSVGSGSSSPSRRRDEIRVRLHVPSYGTVFMPYPAISPGEPRTDHEFRGDLEVEVPRGWGRVKCRAIRVGLKTISILDMGPNRGIEEDTIFERKAEIRGGTVDGIMLEEGLHYFDWTLILPSTLAPHDWHPGARVKHILYGEVEGIPDVSFASNFLRRTSFASTSSTPSRSRSNSPPLFSPGASLSILRQDVALPQPPTYNYSEYGTDDVEWLRGTAYGERTIMLLFNPDPAGGVSSLDMRVNGGAEGIGPFDIRFLSDVWTVCASLHAKITLASPSPDATIYHIRIGLAQKARITSPRDDPATTKPIVIERFFPILAHGDTPPPGRSTGERMAPIWKHGEGGDELIFNGQGRLPDDTLGRPSTLEGNETPIQVSHRLVTEVWFSVYGEDQFGKPLKQPGPGELRVLRIEKPVIVPTCFLIPSVLNLPLCKFFVHLMSSASLLCVY</sequence>
<feature type="compositionally biased region" description="Low complexity" evidence="1">
    <location>
        <begin position="8"/>
        <end position="20"/>
    </location>
</feature>
<organism evidence="2 3">
    <name type="scientific">Naematelia encephala</name>
    <dbReference type="NCBI Taxonomy" id="71784"/>
    <lineage>
        <taxon>Eukaryota</taxon>
        <taxon>Fungi</taxon>
        <taxon>Dikarya</taxon>
        <taxon>Basidiomycota</taxon>
        <taxon>Agaricomycotina</taxon>
        <taxon>Tremellomycetes</taxon>
        <taxon>Tremellales</taxon>
        <taxon>Naemateliaceae</taxon>
        <taxon>Naematelia</taxon>
    </lineage>
</organism>
<evidence type="ECO:0000313" key="2">
    <source>
        <dbReference type="EMBL" id="ORY26977.1"/>
    </source>
</evidence>
<name>A0A1Y2AXP4_9TREE</name>